<keyword evidence="2" id="KW-1185">Reference proteome</keyword>
<evidence type="ECO:0000313" key="1">
    <source>
        <dbReference type="EMBL" id="GFY37776.1"/>
    </source>
</evidence>
<comment type="caution">
    <text evidence="1">The sequence shown here is derived from an EMBL/GenBank/DDBJ whole genome shotgun (WGS) entry which is preliminary data.</text>
</comment>
<name>A0A8X6WPL7_9ARAC</name>
<dbReference type="EMBL" id="BMAV01000473">
    <property type="protein sequence ID" value="GFY37776.1"/>
    <property type="molecule type" value="Genomic_DNA"/>
</dbReference>
<protein>
    <submittedName>
        <fullName evidence="1">Uncharacterized protein</fullName>
    </submittedName>
</protein>
<dbReference type="AlphaFoldDB" id="A0A8X6WPL7"/>
<dbReference type="OrthoDB" id="6434005at2759"/>
<reference evidence="1" key="1">
    <citation type="submission" date="2020-08" db="EMBL/GenBank/DDBJ databases">
        <title>Multicomponent nature underlies the extraordinary mechanical properties of spider dragline silk.</title>
        <authorList>
            <person name="Kono N."/>
            <person name="Nakamura H."/>
            <person name="Mori M."/>
            <person name="Yoshida Y."/>
            <person name="Ohtoshi R."/>
            <person name="Malay A.D."/>
            <person name="Moran D.A.P."/>
            <person name="Tomita M."/>
            <person name="Numata K."/>
            <person name="Arakawa K."/>
        </authorList>
    </citation>
    <scope>NUCLEOTIDE SEQUENCE</scope>
</reference>
<accession>A0A8X6WPL7</accession>
<organism evidence="1 2">
    <name type="scientific">Trichonephila inaurata madagascariensis</name>
    <dbReference type="NCBI Taxonomy" id="2747483"/>
    <lineage>
        <taxon>Eukaryota</taxon>
        <taxon>Metazoa</taxon>
        <taxon>Ecdysozoa</taxon>
        <taxon>Arthropoda</taxon>
        <taxon>Chelicerata</taxon>
        <taxon>Arachnida</taxon>
        <taxon>Araneae</taxon>
        <taxon>Araneomorphae</taxon>
        <taxon>Entelegynae</taxon>
        <taxon>Araneoidea</taxon>
        <taxon>Nephilidae</taxon>
        <taxon>Trichonephila</taxon>
        <taxon>Trichonephila inaurata</taxon>
    </lineage>
</organism>
<feature type="non-terminal residue" evidence="1">
    <location>
        <position position="1"/>
    </location>
</feature>
<dbReference type="Proteomes" id="UP000886998">
    <property type="component" value="Unassembled WGS sequence"/>
</dbReference>
<sequence length="62" mass="7019">FEVFGIPMPAFPVITWYNGPNVCVDERNEPVQEDEFSDFSGNGRDVSENCKGNEVKYVCVSR</sequence>
<gene>
    <name evidence="1" type="primary">NCL1_34452</name>
    <name evidence="1" type="ORF">TNIN_327661</name>
</gene>
<proteinExistence type="predicted"/>
<evidence type="ECO:0000313" key="2">
    <source>
        <dbReference type="Proteomes" id="UP000886998"/>
    </source>
</evidence>